<feature type="transmembrane region" description="Helical" evidence="2">
    <location>
        <begin position="7"/>
        <end position="27"/>
    </location>
</feature>
<evidence type="ECO:0000256" key="1">
    <source>
        <dbReference type="SAM" id="MobiDB-lite"/>
    </source>
</evidence>
<dbReference type="RefSeq" id="XP_008075424.1">
    <property type="nucleotide sequence ID" value="XM_008077233.1"/>
</dbReference>
<dbReference type="InParanoid" id="L2GS23"/>
<accession>L2GS23</accession>
<keyword evidence="2" id="KW-0812">Transmembrane</keyword>
<evidence type="ECO:0000313" key="4">
    <source>
        <dbReference type="Proteomes" id="UP000011081"/>
    </source>
</evidence>
<keyword evidence="2" id="KW-1133">Transmembrane helix</keyword>
<dbReference type="HOGENOM" id="CLU_765453_0_0_1"/>
<dbReference type="Proteomes" id="UP000011081">
    <property type="component" value="Unassembled WGS sequence"/>
</dbReference>
<gene>
    <name evidence="3" type="ORF">VCUG_02416</name>
</gene>
<feature type="compositionally biased region" description="Basic residues" evidence="1">
    <location>
        <begin position="345"/>
        <end position="356"/>
    </location>
</feature>
<dbReference type="GeneID" id="19880278"/>
<organism evidence="3 4">
    <name type="scientific">Vavraia culicis (isolate floridensis)</name>
    <name type="common">Microsporidian parasite</name>
    <dbReference type="NCBI Taxonomy" id="948595"/>
    <lineage>
        <taxon>Eukaryota</taxon>
        <taxon>Fungi</taxon>
        <taxon>Fungi incertae sedis</taxon>
        <taxon>Microsporidia</taxon>
        <taxon>Pleistophoridae</taxon>
        <taxon>Vavraia</taxon>
    </lineage>
</organism>
<sequence length="356" mass="40015">MFKSENFISLTLAEVLRPVIPLIVISGTLNMCKVYSRVLATTRTLKIILPVTLTYFVPPLIANLVYKQFYVSNIVIGSFFAGCLIFPVLSRAPHILNLSASLCYIGKFGLFSSMRDNKQSISDVTLWLIVNEFVSIFILKILSNDHSFSISEEIVIRVLGNVILIYMCRIFHANDIVMVLLIIFADVVLYLKQRYLGEALKNVRMNERQGLKNYFRKRVDVDKQGKNEPKDANISCSKVSEDSTAEDEVKSGDNKPKTKKNRGRPSKNYAMEDKDGFQSAHSEADSLSEGNTVRLSDIQDVNAAGITSAKKKTSKKTPRKSARAKPKDLTESSDEKKSSVEKQTKKSTVKTPRRNK</sequence>
<feature type="compositionally biased region" description="Basic residues" evidence="1">
    <location>
        <begin position="309"/>
        <end position="324"/>
    </location>
</feature>
<feature type="region of interest" description="Disordered" evidence="1">
    <location>
        <begin position="225"/>
        <end position="356"/>
    </location>
</feature>
<feature type="transmembrane region" description="Helical" evidence="2">
    <location>
        <begin position="70"/>
        <end position="89"/>
    </location>
</feature>
<feature type="compositionally biased region" description="Basic and acidic residues" evidence="1">
    <location>
        <begin position="325"/>
        <end position="344"/>
    </location>
</feature>
<feature type="compositionally biased region" description="Basic and acidic residues" evidence="1">
    <location>
        <begin position="247"/>
        <end position="256"/>
    </location>
</feature>
<keyword evidence="2" id="KW-0472">Membrane</keyword>
<dbReference type="OrthoDB" id="2195547at2759"/>
<feature type="transmembrane region" description="Helical" evidence="2">
    <location>
        <begin position="163"/>
        <end position="191"/>
    </location>
</feature>
<keyword evidence="4" id="KW-1185">Reference proteome</keyword>
<feature type="transmembrane region" description="Helical" evidence="2">
    <location>
        <begin position="95"/>
        <end position="112"/>
    </location>
</feature>
<proteinExistence type="predicted"/>
<dbReference type="OMA" id="WLIVNEF"/>
<dbReference type="AlphaFoldDB" id="L2GS23"/>
<evidence type="ECO:0000256" key="2">
    <source>
        <dbReference type="SAM" id="Phobius"/>
    </source>
</evidence>
<evidence type="ECO:0000313" key="3">
    <source>
        <dbReference type="EMBL" id="ELA46108.1"/>
    </source>
</evidence>
<name>L2GS23_VAVCU</name>
<reference evidence="4" key="1">
    <citation type="submission" date="2011-03" db="EMBL/GenBank/DDBJ databases">
        <title>The genome sequence of Vavraia culicis strain floridensis.</title>
        <authorList>
            <consortium name="The Broad Institute Genome Sequencing Platform"/>
            <person name="Cuomo C."/>
            <person name="Becnel J."/>
            <person name="Sanscrainte N."/>
            <person name="Young S.K."/>
            <person name="Zeng Q."/>
            <person name="Gargeya S."/>
            <person name="Fitzgerald M."/>
            <person name="Haas B."/>
            <person name="Abouelleil A."/>
            <person name="Alvarado L."/>
            <person name="Arachchi H.M."/>
            <person name="Berlin A."/>
            <person name="Chapman S.B."/>
            <person name="Gearin G."/>
            <person name="Goldberg J."/>
            <person name="Griggs A."/>
            <person name="Gujja S."/>
            <person name="Hansen M."/>
            <person name="Heiman D."/>
            <person name="Howarth C."/>
            <person name="Larimer J."/>
            <person name="Lui A."/>
            <person name="MacDonald P.J.P."/>
            <person name="McCowen C."/>
            <person name="Montmayeur A."/>
            <person name="Murphy C."/>
            <person name="Neiman D."/>
            <person name="Pearson M."/>
            <person name="Priest M."/>
            <person name="Roberts A."/>
            <person name="Saif S."/>
            <person name="Shea T."/>
            <person name="Sisk P."/>
            <person name="Stolte C."/>
            <person name="Sykes S."/>
            <person name="Wortman J."/>
            <person name="Nusbaum C."/>
            <person name="Birren B."/>
        </authorList>
    </citation>
    <scope>NUCLEOTIDE SEQUENCE [LARGE SCALE GENOMIC DNA]</scope>
    <source>
        <strain evidence="4">floridensis</strain>
    </source>
</reference>
<dbReference type="EMBL" id="GL877464">
    <property type="protein sequence ID" value="ELA46108.1"/>
    <property type="molecule type" value="Genomic_DNA"/>
</dbReference>
<feature type="transmembrane region" description="Helical" evidence="2">
    <location>
        <begin position="47"/>
        <end position="65"/>
    </location>
</feature>
<protein>
    <submittedName>
        <fullName evidence="3">Uncharacterized protein</fullName>
    </submittedName>
</protein>
<dbReference type="VEuPathDB" id="MicrosporidiaDB:VCUG_02416"/>
<feature type="transmembrane region" description="Helical" evidence="2">
    <location>
        <begin position="124"/>
        <end position="143"/>
    </location>
</feature>